<evidence type="ECO:0000313" key="2">
    <source>
        <dbReference type="EMBL" id="CEM04800.1"/>
    </source>
</evidence>
<sequence length="90" mass="9912">MYRLDAIAQTQDSHVPFRVLAAKQLLLHKFPQGVEVDLLRDPGTTGNFEVKVNGELVHSKKTGGDGFLHNDKQKQEIVNGKISEAIASSE</sequence>
<dbReference type="AlphaFoldDB" id="A0A0G4F0G3"/>
<gene>
    <name evidence="2" type="ORF">Cvel_14409</name>
</gene>
<protein>
    <recommendedName>
        <fullName evidence="3">Selenoprotein W</fullName>
    </recommendedName>
</protein>
<keyword evidence="1" id="KW-0676">Redox-active center</keyword>
<reference evidence="2" key="1">
    <citation type="submission" date="2014-11" db="EMBL/GenBank/DDBJ databases">
        <authorList>
            <person name="Otto D Thomas"/>
            <person name="Naeem Raeece"/>
        </authorList>
    </citation>
    <scope>NUCLEOTIDE SEQUENCE</scope>
</reference>
<dbReference type="Pfam" id="PF10262">
    <property type="entry name" value="Rdx"/>
    <property type="match status" value="1"/>
</dbReference>
<dbReference type="InterPro" id="IPR036249">
    <property type="entry name" value="Thioredoxin-like_sf"/>
</dbReference>
<name>A0A0G4F0G3_9ALVE</name>
<dbReference type="VEuPathDB" id="CryptoDB:Cvel_14409"/>
<proteinExistence type="predicted"/>
<accession>A0A0G4F0G3</accession>
<dbReference type="InterPro" id="IPR011893">
    <property type="entry name" value="Selenoprotein_Rdx-typ"/>
</dbReference>
<dbReference type="SUPFAM" id="SSF52833">
    <property type="entry name" value="Thioredoxin-like"/>
    <property type="match status" value="1"/>
</dbReference>
<dbReference type="NCBIfam" id="TIGR02174">
    <property type="entry name" value="CXXU_selWTH"/>
    <property type="match status" value="1"/>
</dbReference>
<dbReference type="Gene3D" id="3.40.30.10">
    <property type="entry name" value="Glutaredoxin"/>
    <property type="match status" value="1"/>
</dbReference>
<dbReference type="EMBL" id="CDMZ01000027">
    <property type="protein sequence ID" value="CEM04800.1"/>
    <property type="molecule type" value="Genomic_DNA"/>
</dbReference>
<evidence type="ECO:0000256" key="1">
    <source>
        <dbReference type="ARBA" id="ARBA00023284"/>
    </source>
</evidence>
<evidence type="ECO:0008006" key="3">
    <source>
        <dbReference type="Google" id="ProtNLM"/>
    </source>
</evidence>
<organism evidence="2">
    <name type="scientific">Chromera velia CCMP2878</name>
    <dbReference type="NCBI Taxonomy" id="1169474"/>
    <lineage>
        <taxon>Eukaryota</taxon>
        <taxon>Sar</taxon>
        <taxon>Alveolata</taxon>
        <taxon>Colpodellida</taxon>
        <taxon>Chromeraceae</taxon>
        <taxon>Chromera</taxon>
    </lineage>
</organism>